<evidence type="ECO:0000256" key="1">
    <source>
        <dbReference type="SAM" id="Phobius"/>
    </source>
</evidence>
<dbReference type="AlphaFoldDB" id="A0A2T3A8L2"/>
<name>A0A2T3A8L2_9PEZI</name>
<dbReference type="Proteomes" id="UP000241462">
    <property type="component" value="Unassembled WGS sequence"/>
</dbReference>
<feature type="transmembrane region" description="Helical" evidence="1">
    <location>
        <begin position="20"/>
        <end position="38"/>
    </location>
</feature>
<sequence length="121" mass="14191">MQDACATSKCTLRCSNIGHYFIGFTFCGGMFQGRIWIALHLRDWVRFGVTIIASFELFRLFSYRHLHNHSNTAVVHMTCTQMYQEKQKRNDSKGFSVKKQNVKKEKNMQHRVFANGHPLNY</sequence>
<protein>
    <recommendedName>
        <fullName evidence="4">Transmembrane protein</fullName>
    </recommendedName>
</protein>
<evidence type="ECO:0008006" key="4">
    <source>
        <dbReference type="Google" id="ProtNLM"/>
    </source>
</evidence>
<proteinExistence type="predicted"/>
<dbReference type="InParanoid" id="A0A2T3A8L2"/>
<keyword evidence="1" id="KW-1133">Transmembrane helix</keyword>
<reference evidence="2 3" key="1">
    <citation type="journal article" date="2018" name="Mycol. Prog.">
        <title>Coniella lustricola, a new species from submerged detritus.</title>
        <authorList>
            <person name="Raudabaugh D.B."/>
            <person name="Iturriaga T."/>
            <person name="Carver A."/>
            <person name="Mondo S."/>
            <person name="Pangilinan J."/>
            <person name="Lipzen A."/>
            <person name="He G."/>
            <person name="Amirebrahimi M."/>
            <person name="Grigoriev I.V."/>
            <person name="Miller A.N."/>
        </authorList>
    </citation>
    <scope>NUCLEOTIDE SEQUENCE [LARGE SCALE GENOMIC DNA]</scope>
    <source>
        <strain evidence="2 3">B22-T-1</strain>
    </source>
</reference>
<keyword evidence="1" id="KW-0812">Transmembrane</keyword>
<dbReference type="EMBL" id="KZ678438">
    <property type="protein sequence ID" value="PSR85759.1"/>
    <property type="molecule type" value="Genomic_DNA"/>
</dbReference>
<keyword evidence="3" id="KW-1185">Reference proteome</keyword>
<evidence type="ECO:0000313" key="3">
    <source>
        <dbReference type="Proteomes" id="UP000241462"/>
    </source>
</evidence>
<feature type="transmembrane region" description="Helical" evidence="1">
    <location>
        <begin position="44"/>
        <end position="61"/>
    </location>
</feature>
<organism evidence="2 3">
    <name type="scientific">Coniella lustricola</name>
    <dbReference type="NCBI Taxonomy" id="2025994"/>
    <lineage>
        <taxon>Eukaryota</taxon>
        <taxon>Fungi</taxon>
        <taxon>Dikarya</taxon>
        <taxon>Ascomycota</taxon>
        <taxon>Pezizomycotina</taxon>
        <taxon>Sordariomycetes</taxon>
        <taxon>Sordariomycetidae</taxon>
        <taxon>Diaporthales</taxon>
        <taxon>Schizoparmaceae</taxon>
        <taxon>Coniella</taxon>
    </lineage>
</organism>
<keyword evidence="1" id="KW-0472">Membrane</keyword>
<gene>
    <name evidence="2" type="ORF">BD289DRAFT_251824</name>
</gene>
<accession>A0A2T3A8L2</accession>
<evidence type="ECO:0000313" key="2">
    <source>
        <dbReference type="EMBL" id="PSR85759.1"/>
    </source>
</evidence>